<evidence type="ECO:0000256" key="1">
    <source>
        <dbReference type="SAM" id="Phobius"/>
    </source>
</evidence>
<protein>
    <submittedName>
        <fullName evidence="2">Uncharacterized protein</fullName>
    </submittedName>
</protein>
<organism evidence="2 3">
    <name type="scientific">Nocardia panacis</name>
    <dbReference type="NCBI Taxonomy" id="2340916"/>
    <lineage>
        <taxon>Bacteria</taxon>
        <taxon>Bacillati</taxon>
        <taxon>Actinomycetota</taxon>
        <taxon>Actinomycetes</taxon>
        <taxon>Mycobacteriales</taxon>
        <taxon>Nocardiaceae</taxon>
        <taxon>Nocardia</taxon>
    </lineage>
</organism>
<accession>A0A3A4KJ23</accession>
<dbReference type="Proteomes" id="UP000266677">
    <property type="component" value="Unassembled WGS sequence"/>
</dbReference>
<proteinExistence type="predicted"/>
<feature type="transmembrane region" description="Helical" evidence="1">
    <location>
        <begin position="6"/>
        <end position="23"/>
    </location>
</feature>
<evidence type="ECO:0000313" key="2">
    <source>
        <dbReference type="EMBL" id="RJO73693.1"/>
    </source>
</evidence>
<name>A0A3A4KJ23_9NOCA</name>
<evidence type="ECO:0000313" key="3">
    <source>
        <dbReference type="Proteomes" id="UP000266677"/>
    </source>
</evidence>
<comment type="caution">
    <text evidence="2">The sequence shown here is derived from an EMBL/GenBank/DDBJ whole genome shotgun (WGS) entry which is preliminary data.</text>
</comment>
<dbReference type="AlphaFoldDB" id="A0A3A4KJ23"/>
<keyword evidence="1" id="KW-0812">Transmembrane</keyword>
<keyword evidence="1" id="KW-1133">Transmembrane helix</keyword>
<gene>
    <name evidence="2" type="ORF">D5S18_21195</name>
</gene>
<keyword evidence="1" id="KW-0472">Membrane</keyword>
<keyword evidence="3" id="KW-1185">Reference proteome</keyword>
<reference evidence="2 3" key="1">
    <citation type="submission" date="2018-09" db="EMBL/GenBank/DDBJ databases">
        <title>YIM PH21274 draft genome.</title>
        <authorList>
            <person name="Miao C."/>
        </authorList>
    </citation>
    <scope>NUCLEOTIDE SEQUENCE [LARGE SCALE GENOMIC DNA]</scope>
    <source>
        <strain evidence="2 3">YIM PH 21724</strain>
    </source>
</reference>
<dbReference type="EMBL" id="QZFU01000023">
    <property type="protein sequence ID" value="RJO73693.1"/>
    <property type="molecule type" value="Genomic_DNA"/>
</dbReference>
<sequence length="67" mass="7326">MFCIGILHSLVVTFLFLHVIAMFRATRKLSPVIDTAVAADRDEDGVRIQDDHIGRTNISAANAAAYP</sequence>